<dbReference type="KEGG" id="dsf:UWK_02136"/>
<dbReference type="InterPro" id="IPR001789">
    <property type="entry name" value="Sig_transdc_resp-reg_receiver"/>
</dbReference>
<keyword evidence="1 3" id="KW-0597">Phosphoprotein</keyword>
<dbReference type="SUPFAM" id="SSF52172">
    <property type="entry name" value="CheY-like"/>
    <property type="match status" value="1"/>
</dbReference>
<dbReference type="GO" id="GO:0000160">
    <property type="term" value="P:phosphorelay signal transduction system"/>
    <property type="evidence" value="ECO:0007669"/>
    <property type="project" value="UniProtKB-KW"/>
</dbReference>
<dbReference type="Gene3D" id="3.40.50.2300">
    <property type="match status" value="1"/>
</dbReference>
<gene>
    <name evidence="6" type="ordered locus">UWK_02136</name>
</gene>
<dbReference type="InterPro" id="IPR050595">
    <property type="entry name" value="Bact_response_regulator"/>
</dbReference>
<dbReference type="HOGENOM" id="CLU_1238586_0_0_7"/>
<feature type="modified residue" description="4-aspartylphosphate" evidence="3">
    <location>
        <position position="55"/>
    </location>
</feature>
<dbReference type="RefSeq" id="WP_015404369.1">
    <property type="nucleotide sequence ID" value="NC_020304.1"/>
</dbReference>
<feature type="domain" description="PAS" evidence="5">
    <location>
        <begin position="147"/>
        <end position="176"/>
    </location>
</feature>
<evidence type="ECO:0000256" key="3">
    <source>
        <dbReference type="PROSITE-ProRule" id="PRU00169"/>
    </source>
</evidence>
<proteinExistence type="predicted"/>
<evidence type="ECO:0000256" key="2">
    <source>
        <dbReference type="ARBA" id="ARBA00023012"/>
    </source>
</evidence>
<dbReference type="eggNOG" id="COG2204">
    <property type="taxonomic scope" value="Bacteria"/>
</dbReference>
<dbReference type="Pfam" id="PF00072">
    <property type="entry name" value="Response_reg"/>
    <property type="match status" value="1"/>
</dbReference>
<keyword evidence="7" id="KW-1185">Reference proteome</keyword>
<dbReference type="PROSITE" id="PS50112">
    <property type="entry name" value="PAS"/>
    <property type="match status" value="1"/>
</dbReference>
<accession>M1NG97</accession>
<keyword evidence="2" id="KW-0902">Two-component regulatory system</keyword>
<dbReference type="EMBL" id="CP003985">
    <property type="protein sequence ID" value="AGF78679.1"/>
    <property type="molecule type" value="Genomic_DNA"/>
</dbReference>
<evidence type="ECO:0000256" key="1">
    <source>
        <dbReference type="ARBA" id="ARBA00022553"/>
    </source>
</evidence>
<dbReference type="Proteomes" id="UP000011721">
    <property type="component" value="Chromosome"/>
</dbReference>
<dbReference type="NCBIfam" id="TIGR00229">
    <property type="entry name" value="sensory_box"/>
    <property type="match status" value="1"/>
</dbReference>
<dbReference type="SMART" id="SM00448">
    <property type="entry name" value="REC"/>
    <property type="match status" value="1"/>
</dbReference>
<dbReference type="Pfam" id="PF13188">
    <property type="entry name" value="PAS_8"/>
    <property type="match status" value="1"/>
</dbReference>
<dbReference type="PANTHER" id="PTHR44591:SF14">
    <property type="entry name" value="PROTEIN PILG"/>
    <property type="match status" value="1"/>
</dbReference>
<dbReference type="STRING" id="1167006.UWK_02136"/>
<dbReference type="OrthoDB" id="9788090at2"/>
<feature type="domain" description="Response regulatory" evidence="4">
    <location>
        <begin position="6"/>
        <end position="120"/>
    </location>
</feature>
<dbReference type="Gene3D" id="3.30.450.20">
    <property type="entry name" value="PAS domain"/>
    <property type="match status" value="1"/>
</dbReference>
<evidence type="ECO:0000313" key="7">
    <source>
        <dbReference type="Proteomes" id="UP000011721"/>
    </source>
</evidence>
<dbReference type="InterPro" id="IPR035965">
    <property type="entry name" value="PAS-like_dom_sf"/>
</dbReference>
<sequence length="223" mass="25154">MNDSARILLVDDEPRFCESLSQILSLSGYNVTISYTGKEAVELLEGNTFDLLLLDVVLPDMPGYQIMDSLKDEDLGTATIMLTGNATVETAIEALKKGAYDYLKKPLDHELLFNTIRKAMKHSRLEKELKISEERSKTLAEASWEGIAIHSNGRLLDGNEQFFEMFGYQPAELLDKEIPEKILSGTVIAEVSLRIKKKSLDVINHWALEKMERSFLLKSVVDE</sequence>
<evidence type="ECO:0000259" key="5">
    <source>
        <dbReference type="PROSITE" id="PS50112"/>
    </source>
</evidence>
<dbReference type="SUPFAM" id="SSF55785">
    <property type="entry name" value="PYP-like sensor domain (PAS domain)"/>
    <property type="match status" value="1"/>
</dbReference>
<dbReference type="InterPro" id="IPR000014">
    <property type="entry name" value="PAS"/>
</dbReference>
<organism evidence="6 7">
    <name type="scientific">Desulfocapsa sulfexigens (strain DSM 10523 / SB164P1)</name>
    <dbReference type="NCBI Taxonomy" id="1167006"/>
    <lineage>
        <taxon>Bacteria</taxon>
        <taxon>Pseudomonadati</taxon>
        <taxon>Thermodesulfobacteriota</taxon>
        <taxon>Desulfobulbia</taxon>
        <taxon>Desulfobulbales</taxon>
        <taxon>Desulfocapsaceae</taxon>
        <taxon>Desulfocapsa</taxon>
    </lineage>
</organism>
<dbReference type="AlphaFoldDB" id="M1NG97"/>
<evidence type="ECO:0000259" key="4">
    <source>
        <dbReference type="PROSITE" id="PS50110"/>
    </source>
</evidence>
<protein>
    <submittedName>
        <fullName evidence="6">Two component transcriptional regulator, LuxR family</fullName>
    </submittedName>
</protein>
<name>M1NG97_DESSD</name>
<dbReference type="InterPro" id="IPR011006">
    <property type="entry name" value="CheY-like_superfamily"/>
</dbReference>
<evidence type="ECO:0000313" key="6">
    <source>
        <dbReference type="EMBL" id="AGF78679.1"/>
    </source>
</evidence>
<dbReference type="PANTHER" id="PTHR44591">
    <property type="entry name" value="STRESS RESPONSE REGULATOR PROTEIN 1"/>
    <property type="match status" value="1"/>
</dbReference>
<dbReference type="PROSITE" id="PS50110">
    <property type="entry name" value="RESPONSE_REGULATORY"/>
    <property type="match status" value="1"/>
</dbReference>
<reference evidence="7" key="1">
    <citation type="journal article" date="2013" name="Stand. Genomic Sci.">
        <title>Complete genome sequence of Desulfocapsa sulfexigens, a marine deltaproteobacterium specialized in disproportionating inorganic sulfur compounds.</title>
        <authorList>
            <person name="Finster K.W."/>
            <person name="Kjeldsen K.U."/>
            <person name="Kube M."/>
            <person name="Reinhardt R."/>
            <person name="Mussmann M."/>
            <person name="Amann R."/>
            <person name="Schreiber L."/>
        </authorList>
    </citation>
    <scope>NUCLEOTIDE SEQUENCE [LARGE SCALE GENOMIC DNA]</scope>
    <source>
        <strain evidence="7">DSM 10523 / SB164P1</strain>
    </source>
</reference>